<dbReference type="AlphaFoldDB" id="A0A1I2J654"/>
<evidence type="ECO:0000313" key="3">
    <source>
        <dbReference type="Proteomes" id="UP000183410"/>
    </source>
</evidence>
<reference evidence="3" key="1">
    <citation type="submission" date="2016-10" db="EMBL/GenBank/DDBJ databases">
        <authorList>
            <person name="Varghese N."/>
            <person name="Submissions S."/>
        </authorList>
    </citation>
    <scope>NUCLEOTIDE SEQUENCE [LARGE SCALE GENOMIC DNA]</scope>
    <source>
        <strain evidence="3">CGMCC 1.10223</strain>
    </source>
</reference>
<dbReference type="Gene3D" id="1.10.443.10">
    <property type="entry name" value="Intergrase catalytic core"/>
    <property type="match status" value="1"/>
</dbReference>
<gene>
    <name evidence="2" type="ORF">SAMN04487969_1514</name>
</gene>
<dbReference type="EMBL" id="FONN01000051">
    <property type="protein sequence ID" value="SFF48436.1"/>
    <property type="molecule type" value="Genomic_DNA"/>
</dbReference>
<dbReference type="OrthoDB" id="2207344at2"/>
<dbReference type="GO" id="GO:0015074">
    <property type="term" value="P:DNA integration"/>
    <property type="evidence" value="ECO:0007669"/>
    <property type="project" value="InterPro"/>
</dbReference>
<name>A0A1I2J654_9BACL</name>
<dbReference type="InterPro" id="IPR013762">
    <property type="entry name" value="Integrase-like_cat_sf"/>
</dbReference>
<evidence type="ECO:0000313" key="2">
    <source>
        <dbReference type="EMBL" id="SFF48436.1"/>
    </source>
</evidence>
<dbReference type="InterPro" id="IPR011010">
    <property type="entry name" value="DNA_brk_join_enz"/>
</dbReference>
<proteinExistence type="predicted"/>
<protein>
    <submittedName>
        <fullName evidence="2">Uncharacterized protein</fullName>
    </submittedName>
</protein>
<evidence type="ECO:0000256" key="1">
    <source>
        <dbReference type="ARBA" id="ARBA00023172"/>
    </source>
</evidence>
<dbReference type="Proteomes" id="UP000183410">
    <property type="component" value="Unassembled WGS sequence"/>
</dbReference>
<dbReference type="GO" id="GO:0003677">
    <property type="term" value="F:DNA binding"/>
    <property type="evidence" value="ECO:0007669"/>
    <property type="project" value="InterPro"/>
</dbReference>
<keyword evidence="1" id="KW-0233">DNA recombination</keyword>
<sequence length="606" mass="71772">MRGLVAKVKVKKLNEISVLSKEVNTVFDLQKIDDYKRIFNDLVLEKTIVKGSYHEDQWIVKRNTIRQKNAYFNFAQIQDPLQKEILRAFVTIKLTTTEATYVCRMFNKIILFLTKHDLDNSKITTERFKTYLYFESREKPRPQKSIQIIAYAWDSFLIFSNWNERLKELSKIITHAIDTLDISQQSRTLPSYADVLIFNDALTEFKQLCEKEAAENHPVRLLTYYPLFLWWKISNIIPIRPTEFLLLKRDCAQQEGDCFVLEVERIKDKKAISNSLKIENKIPISEELYNDINRYIELSNPYHFSSINQLCSFTTYLQMLQTEDRYSRVSIDYNKVTSIFFNELHLLRLLKLFYEVIYEDYPDLLIKEFNDKGRFVPRTLEKLKLGDTRHFTIYQMRMRGLSALTIARLAGHKDITTQEKYMRHGKWFAQSEIALLEEKMLKTKALISKSGYFDLEKWLEVMDGRVEKSTFHSTQLDSDLTKLPVVGQHGEALIRCLQDPSKCSFEGECTNCPNSYISPEDFNIEIKQFYERRSSYIQDRMLEVIDVLNAMASKMNFNFEKKTEEDPWEISRLKQMAKEIRELQFQQATINAKLKKYERIYRGGKF</sequence>
<dbReference type="GO" id="GO:0006310">
    <property type="term" value="P:DNA recombination"/>
    <property type="evidence" value="ECO:0007669"/>
    <property type="project" value="UniProtKB-KW"/>
</dbReference>
<organism evidence="2 3">
    <name type="scientific">Paenibacillus algorifonticola</name>
    <dbReference type="NCBI Taxonomy" id="684063"/>
    <lineage>
        <taxon>Bacteria</taxon>
        <taxon>Bacillati</taxon>
        <taxon>Bacillota</taxon>
        <taxon>Bacilli</taxon>
        <taxon>Bacillales</taxon>
        <taxon>Paenibacillaceae</taxon>
        <taxon>Paenibacillus</taxon>
    </lineage>
</organism>
<dbReference type="SUPFAM" id="SSF56349">
    <property type="entry name" value="DNA breaking-rejoining enzymes"/>
    <property type="match status" value="1"/>
</dbReference>
<accession>A0A1I2J654</accession>
<keyword evidence="3" id="KW-1185">Reference proteome</keyword>
<dbReference type="RefSeq" id="WP_046234800.1">
    <property type="nucleotide sequence ID" value="NZ_FONN01000051.1"/>
</dbReference>